<feature type="compositionally biased region" description="Basic and acidic residues" evidence="1">
    <location>
        <begin position="118"/>
        <end position="134"/>
    </location>
</feature>
<dbReference type="Proteomes" id="UP000266841">
    <property type="component" value="Unassembled WGS sequence"/>
</dbReference>
<dbReference type="AlphaFoldDB" id="K0SNP9"/>
<feature type="non-terminal residue" evidence="2">
    <location>
        <position position="1"/>
    </location>
</feature>
<feature type="compositionally biased region" description="Basic and acidic residues" evidence="1">
    <location>
        <begin position="29"/>
        <end position="42"/>
    </location>
</feature>
<comment type="caution">
    <text evidence="2">The sequence shown here is derived from an EMBL/GenBank/DDBJ whole genome shotgun (WGS) entry which is preliminary data.</text>
</comment>
<feature type="compositionally biased region" description="Basic residues" evidence="1">
    <location>
        <begin position="102"/>
        <end position="117"/>
    </location>
</feature>
<keyword evidence="3" id="KW-1185">Reference proteome</keyword>
<feature type="compositionally biased region" description="Polar residues" evidence="1">
    <location>
        <begin position="16"/>
        <end position="25"/>
    </location>
</feature>
<evidence type="ECO:0000313" key="3">
    <source>
        <dbReference type="Proteomes" id="UP000266841"/>
    </source>
</evidence>
<feature type="compositionally biased region" description="Polar residues" evidence="1">
    <location>
        <begin position="135"/>
        <end position="144"/>
    </location>
</feature>
<accession>K0SNP9</accession>
<gene>
    <name evidence="2" type="ORF">THAOC_12019</name>
</gene>
<protein>
    <submittedName>
        <fullName evidence="2">Uncharacterized protein</fullName>
    </submittedName>
</protein>
<proteinExistence type="predicted"/>
<organism evidence="2 3">
    <name type="scientific">Thalassiosira oceanica</name>
    <name type="common">Marine diatom</name>
    <dbReference type="NCBI Taxonomy" id="159749"/>
    <lineage>
        <taxon>Eukaryota</taxon>
        <taxon>Sar</taxon>
        <taxon>Stramenopiles</taxon>
        <taxon>Ochrophyta</taxon>
        <taxon>Bacillariophyta</taxon>
        <taxon>Coscinodiscophyceae</taxon>
        <taxon>Thalassiosirophycidae</taxon>
        <taxon>Thalassiosirales</taxon>
        <taxon>Thalassiosiraceae</taxon>
        <taxon>Thalassiosira</taxon>
    </lineage>
</organism>
<feature type="region of interest" description="Disordered" evidence="1">
    <location>
        <begin position="1"/>
        <end position="144"/>
    </location>
</feature>
<name>K0SNP9_THAOC</name>
<dbReference type="EMBL" id="AGNL01013808">
    <property type="protein sequence ID" value="EJK67000.1"/>
    <property type="molecule type" value="Genomic_DNA"/>
</dbReference>
<evidence type="ECO:0000313" key="2">
    <source>
        <dbReference type="EMBL" id="EJK67000.1"/>
    </source>
</evidence>
<evidence type="ECO:0000256" key="1">
    <source>
        <dbReference type="SAM" id="MobiDB-lite"/>
    </source>
</evidence>
<sequence length="144" mass="16307">RRAQPASSIKREGQGDSATQVSSETNEIEEARSSKVSKKDFEASQPPSIPHVNMKPEEELPLANPNNPVKFEEPETIVENPSENRKYESTYGIEPVSEHTQLKKRTRVHKESCHKKTKVESPEEGKEHSLDRSQTKNTTQDLDN</sequence>
<reference evidence="2 3" key="1">
    <citation type="journal article" date="2012" name="Genome Biol.">
        <title>Genome and low-iron response of an oceanic diatom adapted to chronic iron limitation.</title>
        <authorList>
            <person name="Lommer M."/>
            <person name="Specht M."/>
            <person name="Roy A.S."/>
            <person name="Kraemer L."/>
            <person name="Andreson R."/>
            <person name="Gutowska M.A."/>
            <person name="Wolf J."/>
            <person name="Bergner S.V."/>
            <person name="Schilhabel M.B."/>
            <person name="Klostermeier U.C."/>
            <person name="Beiko R.G."/>
            <person name="Rosenstiel P."/>
            <person name="Hippler M."/>
            <person name="Laroche J."/>
        </authorList>
    </citation>
    <scope>NUCLEOTIDE SEQUENCE [LARGE SCALE GENOMIC DNA]</scope>
    <source>
        <strain evidence="2 3">CCMP1005</strain>
    </source>
</reference>